<sequence length="77" mass="8355">MKRQVIVAQGTVEGLAVEDQGITVFRGVPFAQPPVGGLRWRAPQPALPWDGVLQAFDFGPTAMQPTPGASDDFYDRE</sequence>
<dbReference type="Proteomes" id="UP000429211">
    <property type="component" value="Unassembled WGS sequence"/>
</dbReference>
<proteinExistence type="predicted"/>
<organism evidence="2 3">
    <name type="scientific">Bifidobacterium dentium</name>
    <dbReference type="NCBI Taxonomy" id="1689"/>
    <lineage>
        <taxon>Bacteria</taxon>
        <taxon>Bacillati</taxon>
        <taxon>Actinomycetota</taxon>
        <taxon>Actinomycetes</taxon>
        <taxon>Bifidobacteriales</taxon>
        <taxon>Bifidobacteriaceae</taxon>
        <taxon>Bifidobacterium</taxon>
    </lineage>
</organism>
<protein>
    <submittedName>
        <fullName evidence="2">Carboxylesterase family protein</fullName>
    </submittedName>
</protein>
<evidence type="ECO:0000313" key="2">
    <source>
        <dbReference type="EMBL" id="KAB7457218.1"/>
    </source>
</evidence>
<dbReference type="RefSeq" id="WP_152029531.1">
    <property type="nucleotide sequence ID" value="NZ_WDPD01000041.1"/>
</dbReference>
<evidence type="ECO:0000313" key="3">
    <source>
        <dbReference type="Proteomes" id="UP000429211"/>
    </source>
</evidence>
<name>A0A7J5TEJ1_9BIFI</name>
<dbReference type="Gene3D" id="3.40.50.1820">
    <property type="entry name" value="alpha/beta hydrolase"/>
    <property type="match status" value="1"/>
</dbReference>
<reference evidence="2 3" key="1">
    <citation type="journal article" date="2019" name="Nat. Med.">
        <title>A library of human gut bacterial isolates paired with longitudinal multiomics data enables mechanistic microbiome research.</title>
        <authorList>
            <person name="Poyet M."/>
            <person name="Groussin M."/>
            <person name="Gibbons S.M."/>
            <person name="Avila-Pacheco J."/>
            <person name="Jiang X."/>
            <person name="Kearney S.M."/>
            <person name="Perrotta A.R."/>
            <person name="Berdy B."/>
            <person name="Zhao S."/>
            <person name="Lieberman T.D."/>
            <person name="Swanson P.K."/>
            <person name="Smith M."/>
            <person name="Roesemann S."/>
            <person name="Alexander J.E."/>
            <person name="Rich S.A."/>
            <person name="Livny J."/>
            <person name="Vlamakis H."/>
            <person name="Clish C."/>
            <person name="Bullock K."/>
            <person name="Deik A."/>
            <person name="Scott J."/>
            <person name="Pierce K.A."/>
            <person name="Xavier R.J."/>
            <person name="Alm E.J."/>
        </authorList>
    </citation>
    <scope>NUCLEOTIDE SEQUENCE [LARGE SCALE GENOMIC DNA]</scope>
    <source>
        <strain evidence="2 3">BIOML-A2</strain>
    </source>
</reference>
<accession>A0A7J5TEJ1</accession>
<dbReference type="Pfam" id="PF00135">
    <property type="entry name" value="COesterase"/>
    <property type="match status" value="1"/>
</dbReference>
<evidence type="ECO:0000259" key="1">
    <source>
        <dbReference type="Pfam" id="PF00135"/>
    </source>
</evidence>
<dbReference type="EMBL" id="WDPD01000041">
    <property type="protein sequence ID" value="KAB7457218.1"/>
    <property type="molecule type" value="Genomic_DNA"/>
</dbReference>
<comment type="caution">
    <text evidence="2">The sequence shown here is derived from an EMBL/GenBank/DDBJ whole genome shotgun (WGS) entry which is preliminary data.</text>
</comment>
<feature type="domain" description="Carboxylesterase type B" evidence="1">
    <location>
        <begin position="3"/>
        <end position="70"/>
    </location>
</feature>
<feature type="non-terminal residue" evidence="2">
    <location>
        <position position="77"/>
    </location>
</feature>
<dbReference type="InterPro" id="IPR029058">
    <property type="entry name" value="AB_hydrolase_fold"/>
</dbReference>
<gene>
    <name evidence="2" type="ORF">GBB04_11715</name>
</gene>
<dbReference type="InterPro" id="IPR002018">
    <property type="entry name" value="CarbesteraseB"/>
</dbReference>
<dbReference type="PANTHER" id="PTHR11559">
    <property type="entry name" value="CARBOXYLESTERASE"/>
    <property type="match status" value="1"/>
</dbReference>
<dbReference type="SUPFAM" id="SSF53474">
    <property type="entry name" value="alpha/beta-Hydrolases"/>
    <property type="match status" value="1"/>
</dbReference>
<dbReference type="AlphaFoldDB" id="A0A7J5TEJ1"/>
<dbReference type="InterPro" id="IPR050309">
    <property type="entry name" value="Type-B_Carboxylest/Lipase"/>
</dbReference>